<sequence>RGPRASGEAGPRWWPSAVLGVGAWGAAVPALLDLPESGPREDSEWARALLCCWALWWRSLRGRSGTGLLVGGAVGPRWPY</sequence>
<accession>A0AAV7VJR0</accession>
<feature type="non-terminal residue" evidence="1">
    <location>
        <position position="1"/>
    </location>
</feature>
<evidence type="ECO:0000313" key="1">
    <source>
        <dbReference type="EMBL" id="KAJ1201156.1"/>
    </source>
</evidence>
<gene>
    <name evidence="1" type="ORF">NDU88_004971</name>
</gene>
<dbReference type="Proteomes" id="UP001066276">
    <property type="component" value="Chromosome 2_1"/>
</dbReference>
<dbReference type="EMBL" id="JANPWB010000003">
    <property type="protein sequence ID" value="KAJ1201156.1"/>
    <property type="molecule type" value="Genomic_DNA"/>
</dbReference>
<organism evidence="1 2">
    <name type="scientific">Pleurodeles waltl</name>
    <name type="common">Iberian ribbed newt</name>
    <dbReference type="NCBI Taxonomy" id="8319"/>
    <lineage>
        <taxon>Eukaryota</taxon>
        <taxon>Metazoa</taxon>
        <taxon>Chordata</taxon>
        <taxon>Craniata</taxon>
        <taxon>Vertebrata</taxon>
        <taxon>Euteleostomi</taxon>
        <taxon>Amphibia</taxon>
        <taxon>Batrachia</taxon>
        <taxon>Caudata</taxon>
        <taxon>Salamandroidea</taxon>
        <taxon>Salamandridae</taxon>
        <taxon>Pleurodelinae</taxon>
        <taxon>Pleurodeles</taxon>
    </lineage>
</organism>
<protein>
    <submittedName>
        <fullName evidence="1">Uncharacterized protein</fullName>
    </submittedName>
</protein>
<dbReference type="AlphaFoldDB" id="A0AAV7VJR0"/>
<feature type="non-terminal residue" evidence="1">
    <location>
        <position position="80"/>
    </location>
</feature>
<proteinExistence type="predicted"/>
<evidence type="ECO:0000313" key="2">
    <source>
        <dbReference type="Proteomes" id="UP001066276"/>
    </source>
</evidence>
<keyword evidence="2" id="KW-1185">Reference proteome</keyword>
<reference evidence="1" key="1">
    <citation type="journal article" date="2022" name="bioRxiv">
        <title>Sequencing and chromosome-scale assembly of the giantPleurodeles waltlgenome.</title>
        <authorList>
            <person name="Brown T."/>
            <person name="Elewa A."/>
            <person name="Iarovenko S."/>
            <person name="Subramanian E."/>
            <person name="Araus A.J."/>
            <person name="Petzold A."/>
            <person name="Susuki M."/>
            <person name="Suzuki K.-i.T."/>
            <person name="Hayashi T."/>
            <person name="Toyoda A."/>
            <person name="Oliveira C."/>
            <person name="Osipova E."/>
            <person name="Leigh N.D."/>
            <person name="Simon A."/>
            <person name="Yun M.H."/>
        </authorList>
    </citation>
    <scope>NUCLEOTIDE SEQUENCE</scope>
    <source>
        <strain evidence="1">20211129_DDA</strain>
        <tissue evidence="1">Liver</tissue>
    </source>
</reference>
<comment type="caution">
    <text evidence="1">The sequence shown here is derived from an EMBL/GenBank/DDBJ whole genome shotgun (WGS) entry which is preliminary data.</text>
</comment>
<name>A0AAV7VJR0_PLEWA</name>